<evidence type="ECO:0000313" key="9">
    <source>
        <dbReference type="EMBL" id="ADH87613.1"/>
    </source>
</evidence>
<dbReference type="EMBL" id="CP002026">
    <property type="protein sequence ID" value="ADH87613.1"/>
    <property type="molecule type" value="Genomic_DNA"/>
</dbReference>
<dbReference type="KEGG" id="sno:Snov_0279"/>
<evidence type="ECO:0000256" key="5">
    <source>
        <dbReference type="ARBA" id="ARBA00023239"/>
    </source>
</evidence>
<dbReference type="Proteomes" id="UP000006633">
    <property type="component" value="Chromosome"/>
</dbReference>
<dbReference type="eggNOG" id="COG0288">
    <property type="taxonomic scope" value="Bacteria"/>
</dbReference>
<feature type="binding site" evidence="7">
    <location>
        <position position="111"/>
    </location>
    <ligand>
        <name>Zn(2+)</name>
        <dbReference type="ChEBI" id="CHEBI:29105"/>
    </ligand>
</feature>
<dbReference type="PANTHER" id="PTHR11002:SF76">
    <property type="entry name" value="CARBONIC ANHYDRASE"/>
    <property type="match status" value="1"/>
</dbReference>
<evidence type="ECO:0000256" key="6">
    <source>
        <dbReference type="ARBA" id="ARBA00048348"/>
    </source>
</evidence>
<keyword evidence="3 7" id="KW-0479">Metal-binding</keyword>
<dbReference type="CDD" id="cd00884">
    <property type="entry name" value="beta_CA_cladeB"/>
    <property type="match status" value="1"/>
</dbReference>
<keyword evidence="4 7" id="KW-0862">Zinc</keyword>
<dbReference type="InterPro" id="IPR001765">
    <property type="entry name" value="Carbonic_anhydrase"/>
</dbReference>
<dbReference type="RefSeq" id="WP_013165118.1">
    <property type="nucleotide sequence ID" value="NC_014217.1"/>
</dbReference>
<evidence type="ECO:0000256" key="1">
    <source>
        <dbReference type="ARBA" id="ARBA00006217"/>
    </source>
</evidence>
<dbReference type="InterPro" id="IPR045066">
    <property type="entry name" value="Beta_CA_cladeB"/>
</dbReference>
<dbReference type="PANTHER" id="PTHR11002">
    <property type="entry name" value="CARBONIC ANHYDRASE"/>
    <property type="match status" value="1"/>
</dbReference>
<accession>D7A1Z7</accession>
<dbReference type="GO" id="GO:0004089">
    <property type="term" value="F:carbonate dehydratase activity"/>
    <property type="evidence" value="ECO:0007669"/>
    <property type="project" value="UniProtKB-UniRule"/>
</dbReference>
<feature type="binding site" evidence="7">
    <location>
        <position position="40"/>
    </location>
    <ligand>
        <name>Zn(2+)</name>
        <dbReference type="ChEBI" id="CHEBI:29105"/>
    </ligand>
</feature>
<evidence type="ECO:0000256" key="4">
    <source>
        <dbReference type="ARBA" id="ARBA00022833"/>
    </source>
</evidence>
<keyword evidence="10" id="KW-1185">Reference proteome</keyword>
<name>D7A1Z7_ANCN5</name>
<gene>
    <name evidence="9" type="ordered locus">Snov_0279</name>
</gene>
<dbReference type="GO" id="GO:0015976">
    <property type="term" value="P:carbon utilization"/>
    <property type="evidence" value="ECO:0007669"/>
    <property type="project" value="InterPro"/>
</dbReference>
<evidence type="ECO:0000256" key="7">
    <source>
        <dbReference type="PIRSR" id="PIRSR601765-1"/>
    </source>
</evidence>
<dbReference type="Gene3D" id="3.40.1050.10">
    <property type="entry name" value="Carbonic anhydrase"/>
    <property type="match status" value="1"/>
</dbReference>
<dbReference type="EC" id="4.2.1.1" evidence="2 8"/>
<evidence type="ECO:0000256" key="8">
    <source>
        <dbReference type="RuleBase" id="RU003956"/>
    </source>
</evidence>
<dbReference type="STRING" id="639283.Snov_0279"/>
<reference evidence="9 10" key="1">
    <citation type="journal article" date="2012" name="Stand. Genomic Sci.">
        <title>Complete genome sequence of the facultatively chemolithoautotrophic and methylotrophic alpha Proteobacterium Starkeya novella type strain (ATCC 8093(T)).</title>
        <authorList>
            <person name="Kappler U."/>
            <person name="Davenport K."/>
            <person name="Beatson S."/>
            <person name="Lucas S."/>
            <person name="Lapidus A."/>
            <person name="Copeland A."/>
            <person name="Berry K.W."/>
            <person name="Glavina Del Rio T."/>
            <person name="Hammon N."/>
            <person name="Dalin E."/>
            <person name="Tice H."/>
            <person name="Pitluck S."/>
            <person name="Richardson P."/>
            <person name="Bruce D."/>
            <person name="Goodwin L.A."/>
            <person name="Han C."/>
            <person name="Tapia R."/>
            <person name="Detter J.C."/>
            <person name="Chang Y.J."/>
            <person name="Jeffries C.D."/>
            <person name="Land M."/>
            <person name="Hauser L."/>
            <person name="Kyrpides N.C."/>
            <person name="Goker M."/>
            <person name="Ivanova N."/>
            <person name="Klenk H.P."/>
            <person name="Woyke T."/>
        </authorList>
    </citation>
    <scope>NUCLEOTIDE SEQUENCE [LARGE SCALE GENOMIC DNA]</scope>
    <source>
        <strain evidence="10">ATCC 8093 / DSM 506 / JCM 20403 / CCM 1077 / IAM 12100 / NBRC 12443 / NCIMB 10456</strain>
    </source>
</reference>
<evidence type="ECO:0000313" key="10">
    <source>
        <dbReference type="Proteomes" id="UP000006633"/>
    </source>
</evidence>
<comment type="similarity">
    <text evidence="1 8">Belongs to the beta-class carbonic anhydrase family.</text>
</comment>
<dbReference type="SMR" id="D7A1Z7"/>
<evidence type="ECO:0000256" key="2">
    <source>
        <dbReference type="ARBA" id="ARBA00012925"/>
    </source>
</evidence>
<feature type="binding site" evidence="7">
    <location>
        <position position="42"/>
    </location>
    <ligand>
        <name>Zn(2+)</name>
        <dbReference type="ChEBI" id="CHEBI:29105"/>
    </ligand>
</feature>
<dbReference type="InterPro" id="IPR015892">
    <property type="entry name" value="Carbonic_anhydrase_CS"/>
</dbReference>
<keyword evidence="5 8" id="KW-0456">Lyase</keyword>
<protein>
    <recommendedName>
        <fullName evidence="2 8">Carbonic anhydrase</fullName>
        <ecNumber evidence="2 8">4.2.1.1</ecNumber>
    </recommendedName>
    <alternativeName>
        <fullName evidence="8">Carbonate dehydratase</fullName>
    </alternativeName>
</protein>
<dbReference type="OrthoDB" id="9797527at2"/>
<dbReference type="PROSITE" id="PS00704">
    <property type="entry name" value="PROK_CO2_ANHYDRASE_1"/>
    <property type="match status" value="1"/>
</dbReference>
<dbReference type="GO" id="GO:0008270">
    <property type="term" value="F:zinc ion binding"/>
    <property type="evidence" value="ECO:0007669"/>
    <property type="project" value="UniProtKB-UniRule"/>
</dbReference>
<dbReference type="InterPro" id="IPR036874">
    <property type="entry name" value="Carbonic_anhydrase_sf"/>
</dbReference>
<dbReference type="SUPFAM" id="SSF53056">
    <property type="entry name" value="beta-carbonic anhydrase, cab"/>
    <property type="match status" value="1"/>
</dbReference>
<comment type="cofactor">
    <cofactor evidence="7">
        <name>Zn(2+)</name>
        <dbReference type="ChEBI" id="CHEBI:29105"/>
    </cofactor>
    <text evidence="7">Binds 1 zinc ion per subunit.</text>
</comment>
<organism evidence="9 10">
    <name type="scientific">Ancylobacter novellus (strain ATCC 8093 / DSM 506 / JCM 20403 / CCM 1077 / IAM 12100 / NBRC 12443 / NCIMB 10456)</name>
    <name type="common">Starkeya novella</name>
    <dbReference type="NCBI Taxonomy" id="639283"/>
    <lineage>
        <taxon>Bacteria</taxon>
        <taxon>Pseudomonadati</taxon>
        <taxon>Pseudomonadota</taxon>
        <taxon>Alphaproteobacteria</taxon>
        <taxon>Hyphomicrobiales</taxon>
        <taxon>Xanthobacteraceae</taxon>
        <taxon>Ancylobacter</taxon>
    </lineage>
</organism>
<dbReference type="Pfam" id="PF00484">
    <property type="entry name" value="Pro_CA"/>
    <property type="match status" value="1"/>
</dbReference>
<sequence>MDKLLDGYRRFRATSWPERKALFERLAARGQKPQTLVIACSDSRVDPTMIFDAGPGELFVVRNVANLVPPYTAPDAHAEPEQDHHGTSAAIEFAVKVLEVQEIMVLGHALCGGAGALIDGAPAQAQDFLPDWIRIARPARDIALNLSSDPAEQRTILEHQCVKLSLRNLATFPWIKERVEDGRLALHGAYFAVATGVLERLRADGTFGPV</sequence>
<comment type="catalytic activity">
    <reaction evidence="6 8">
        <text>hydrogencarbonate + H(+) = CO2 + H2O</text>
        <dbReference type="Rhea" id="RHEA:10748"/>
        <dbReference type="ChEBI" id="CHEBI:15377"/>
        <dbReference type="ChEBI" id="CHEBI:15378"/>
        <dbReference type="ChEBI" id="CHEBI:16526"/>
        <dbReference type="ChEBI" id="CHEBI:17544"/>
        <dbReference type="EC" id="4.2.1.1"/>
    </reaction>
</comment>
<evidence type="ECO:0000256" key="3">
    <source>
        <dbReference type="ARBA" id="ARBA00022723"/>
    </source>
</evidence>
<comment type="function">
    <text evidence="8">Reversible hydration of carbon dioxide.</text>
</comment>
<dbReference type="PROSITE" id="PS00705">
    <property type="entry name" value="PROK_CO2_ANHYDRASE_2"/>
    <property type="match status" value="1"/>
</dbReference>
<dbReference type="HOGENOM" id="CLU_053879_5_3_5"/>
<dbReference type="SMART" id="SM00947">
    <property type="entry name" value="Pro_CA"/>
    <property type="match status" value="1"/>
</dbReference>
<proteinExistence type="inferred from homology"/>
<dbReference type="AlphaFoldDB" id="D7A1Z7"/>
<feature type="binding site" evidence="7">
    <location>
        <position position="108"/>
    </location>
    <ligand>
        <name>Zn(2+)</name>
        <dbReference type="ChEBI" id="CHEBI:29105"/>
    </ligand>
</feature>